<dbReference type="Proteomes" id="UP001219525">
    <property type="component" value="Unassembled WGS sequence"/>
</dbReference>
<name>A0AAD6Y261_9AGAR</name>
<sequence length="110" mass="12159">MSSFFNRNRAPSRPVKRSPTPTGQLTRKDSVGSEPPSPSTHIQSGPKPLYLSRPFVDAALVKGNFKTIVMQPKYVDVNEWVAVNSEPAPSLRCCASSRGNCYQYLTFIPT</sequence>
<organism evidence="2 3">
    <name type="scientific">Mycena pura</name>
    <dbReference type="NCBI Taxonomy" id="153505"/>
    <lineage>
        <taxon>Eukaryota</taxon>
        <taxon>Fungi</taxon>
        <taxon>Dikarya</taxon>
        <taxon>Basidiomycota</taxon>
        <taxon>Agaricomycotina</taxon>
        <taxon>Agaricomycetes</taxon>
        <taxon>Agaricomycetidae</taxon>
        <taxon>Agaricales</taxon>
        <taxon>Marasmiineae</taxon>
        <taxon>Mycenaceae</taxon>
        <taxon>Mycena</taxon>
    </lineage>
</organism>
<comment type="caution">
    <text evidence="2">The sequence shown here is derived from an EMBL/GenBank/DDBJ whole genome shotgun (WGS) entry which is preliminary data.</text>
</comment>
<dbReference type="InterPro" id="IPR036703">
    <property type="entry name" value="MOB_kinase_act_sf"/>
</dbReference>
<evidence type="ECO:0000313" key="2">
    <source>
        <dbReference type="EMBL" id="KAJ7195523.1"/>
    </source>
</evidence>
<accession>A0AAD6Y261</accession>
<evidence type="ECO:0000256" key="1">
    <source>
        <dbReference type="SAM" id="MobiDB-lite"/>
    </source>
</evidence>
<dbReference type="AlphaFoldDB" id="A0AAD6Y261"/>
<keyword evidence="3" id="KW-1185">Reference proteome</keyword>
<dbReference type="Gene3D" id="1.20.140.30">
    <property type="entry name" value="MOB kinase activator"/>
    <property type="match status" value="1"/>
</dbReference>
<dbReference type="EMBL" id="JARJCW010000090">
    <property type="protein sequence ID" value="KAJ7195523.1"/>
    <property type="molecule type" value="Genomic_DNA"/>
</dbReference>
<proteinExistence type="predicted"/>
<dbReference type="SUPFAM" id="SSF101152">
    <property type="entry name" value="Mob1/phocein"/>
    <property type="match status" value="1"/>
</dbReference>
<evidence type="ECO:0000313" key="3">
    <source>
        <dbReference type="Proteomes" id="UP001219525"/>
    </source>
</evidence>
<feature type="region of interest" description="Disordered" evidence="1">
    <location>
        <begin position="1"/>
        <end position="46"/>
    </location>
</feature>
<gene>
    <name evidence="2" type="ORF">GGX14DRAFT_475018</name>
</gene>
<protein>
    <submittedName>
        <fullName evidence="2">Uncharacterized protein</fullName>
    </submittedName>
</protein>
<reference evidence="2" key="1">
    <citation type="submission" date="2023-03" db="EMBL/GenBank/DDBJ databases">
        <title>Massive genome expansion in bonnet fungi (Mycena s.s.) driven by repeated elements and novel gene families across ecological guilds.</title>
        <authorList>
            <consortium name="Lawrence Berkeley National Laboratory"/>
            <person name="Harder C.B."/>
            <person name="Miyauchi S."/>
            <person name="Viragh M."/>
            <person name="Kuo A."/>
            <person name="Thoen E."/>
            <person name="Andreopoulos B."/>
            <person name="Lu D."/>
            <person name="Skrede I."/>
            <person name="Drula E."/>
            <person name="Henrissat B."/>
            <person name="Morin E."/>
            <person name="Kohler A."/>
            <person name="Barry K."/>
            <person name="LaButti K."/>
            <person name="Morin E."/>
            <person name="Salamov A."/>
            <person name="Lipzen A."/>
            <person name="Mereny Z."/>
            <person name="Hegedus B."/>
            <person name="Baldrian P."/>
            <person name="Stursova M."/>
            <person name="Weitz H."/>
            <person name="Taylor A."/>
            <person name="Grigoriev I.V."/>
            <person name="Nagy L.G."/>
            <person name="Martin F."/>
            <person name="Kauserud H."/>
        </authorList>
    </citation>
    <scope>NUCLEOTIDE SEQUENCE</scope>
    <source>
        <strain evidence="2">9144</strain>
    </source>
</reference>